<dbReference type="EMBL" id="CADCTY010000587">
    <property type="protein sequence ID" value="CAA9326562.1"/>
    <property type="molecule type" value="Genomic_DNA"/>
</dbReference>
<sequence>MASFHIEFLPTARKELASLPKQIQKRIAAKVNSLEFNPRPAGAKALKNGAGRLRLRVGDYRIIYRVEDDRLVVLVIKVGHRKDVYK</sequence>
<evidence type="ECO:0000256" key="2">
    <source>
        <dbReference type="ARBA" id="ARBA00022649"/>
    </source>
</evidence>
<evidence type="ECO:0000256" key="1">
    <source>
        <dbReference type="ARBA" id="ARBA00006226"/>
    </source>
</evidence>
<dbReference type="InterPro" id="IPR035093">
    <property type="entry name" value="RelE/ParE_toxin_dom_sf"/>
</dbReference>
<dbReference type="SUPFAM" id="SSF143011">
    <property type="entry name" value="RelE-like"/>
    <property type="match status" value="1"/>
</dbReference>
<gene>
    <name evidence="3" type="ORF">AVDCRST_MAG94-1698</name>
</gene>
<dbReference type="Gene3D" id="3.30.2310.20">
    <property type="entry name" value="RelE-like"/>
    <property type="match status" value="1"/>
</dbReference>
<dbReference type="PANTHER" id="PTHR35601:SF1">
    <property type="entry name" value="TOXIN RELE"/>
    <property type="match status" value="1"/>
</dbReference>
<name>A0A6J4LAH8_9CYAN</name>
<organism evidence="3">
    <name type="scientific">uncultured Leptolyngbya sp</name>
    <dbReference type="NCBI Taxonomy" id="332963"/>
    <lineage>
        <taxon>Bacteria</taxon>
        <taxon>Bacillati</taxon>
        <taxon>Cyanobacteriota</taxon>
        <taxon>Cyanophyceae</taxon>
        <taxon>Leptolyngbyales</taxon>
        <taxon>Leptolyngbyaceae</taxon>
        <taxon>Leptolyngbya group</taxon>
        <taxon>Leptolyngbya</taxon>
        <taxon>environmental samples</taxon>
    </lineage>
</organism>
<proteinExistence type="inferred from homology"/>
<evidence type="ECO:0000313" key="3">
    <source>
        <dbReference type="EMBL" id="CAA9326562.1"/>
    </source>
</evidence>
<dbReference type="InterPro" id="IPR007712">
    <property type="entry name" value="RelE/ParE_toxin"/>
</dbReference>
<dbReference type="Pfam" id="PF05016">
    <property type="entry name" value="ParE_toxin"/>
    <property type="match status" value="1"/>
</dbReference>
<reference evidence="3" key="1">
    <citation type="submission" date="2020-02" db="EMBL/GenBank/DDBJ databases">
        <authorList>
            <person name="Meier V. D."/>
        </authorList>
    </citation>
    <scope>NUCLEOTIDE SEQUENCE</scope>
    <source>
        <strain evidence="3">AVDCRST_MAG94</strain>
    </source>
</reference>
<dbReference type="PANTHER" id="PTHR35601">
    <property type="entry name" value="TOXIN RELE"/>
    <property type="match status" value="1"/>
</dbReference>
<protein>
    <submittedName>
        <fullName evidence="3">RelE/StbE replicon stabilization toxin</fullName>
    </submittedName>
</protein>
<dbReference type="AlphaFoldDB" id="A0A6J4LAH8"/>
<comment type="similarity">
    <text evidence="1">Belongs to the RelE toxin family.</text>
</comment>
<accession>A0A6J4LAH8</accession>
<keyword evidence="2" id="KW-1277">Toxin-antitoxin system</keyword>